<dbReference type="EMBL" id="JADGJD010001277">
    <property type="protein sequence ID" value="KAJ3044674.1"/>
    <property type="molecule type" value="Genomic_DNA"/>
</dbReference>
<accession>A0AAD5S4F4</accession>
<dbReference type="Pfam" id="PF00249">
    <property type="entry name" value="Myb_DNA-binding"/>
    <property type="match status" value="1"/>
</dbReference>
<dbReference type="InterPro" id="IPR017884">
    <property type="entry name" value="SANT_dom"/>
</dbReference>
<keyword evidence="3" id="KW-0804">Transcription</keyword>
<dbReference type="GO" id="GO:0042796">
    <property type="term" value="P:snRNA transcription by RNA polymerase III"/>
    <property type="evidence" value="ECO:0007669"/>
    <property type="project" value="TreeGrafter"/>
</dbReference>
<dbReference type="PANTHER" id="PTHR46621:SF1">
    <property type="entry name" value="SNRNA-ACTIVATING PROTEIN COMPLEX SUBUNIT 4"/>
    <property type="match status" value="1"/>
</dbReference>
<evidence type="ECO:0000256" key="4">
    <source>
        <dbReference type="ARBA" id="ARBA00023242"/>
    </source>
</evidence>
<feature type="domain" description="SANT" evidence="6">
    <location>
        <begin position="192"/>
        <end position="233"/>
    </location>
</feature>
<proteinExistence type="predicted"/>
<dbReference type="InterPro" id="IPR051575">
    <property type="entry name" value="Myb-like_DNA-bd"/>
</dbReference>
<feature type="domain" description="Myb-like" evidence="5">
    <location>
        <begin position="39"/>
        <end position="84"/>
    </location>
</feature>
<feature type="domain" description="Myb-like" evidence="5">
    <location>
        <begin position="189"/>
        <end position="241"/>
    </location>
</feature>
<dbReference type="Proteomes" id="UP001212841">
    <property type="component" value="Unassembled WGS sequence"/>
</dbReference>
<dbReference type="SUPFAM" id="SSF46689">
    <property type="entry name" value="Homeodomain-like"/>
    <property type="match status" value="2"/>
</dbReference>
<comment type="caution">
    <text evidence="8">The sequence shown here is derived from an EMBL/GenBank/DDBJ whole genome shotgun (WGS) entry which is preliminary data.</text>
</comment>
<dbReference type="CDD" id="cd00167">
    <property type="entry name" value="SANT"/>
    <property type="match status" value="2"/>
</dbReference>
<dbReference type="PROSITE" id="PS51293">
    <property type="entry name" value="SANT"/>
    <property type="match status" value="1"/>
</dbReference>
<dbReference type="AlphaFoldDB" id="A0AAD5S4F4"/>
<dbReference type="SMART" id="SM00717">
    <property type="entry name" value="SANT"/>
    <property type="match status" value="3"/>
</dbReference>
<dbReference type="GO" id="GO:0000978">
    <property type="term" value="F:RNA polymerase II cis-regulatory region sequence-specific DNA binding"/>
    <property type="evidence" value="ECO:0007669"/>
    <property type="project" value="TreeGrafter"/>
</dbReference>
<reference evidence="8" key="1">
    <citation type="submission" date="2020-05" db="EMBL/GenBank/DDBJ databases">
        <title>Phylogenomic resolution of chytrid fungi.</title>
        <authorList>
            <person name="Stajich J.E."/>
            <person name="Amses K."/>
            <person name="Simmons R."/>
            <person name="Seto K."/>
            <person name="Myers J."/>
            <person name="Bonds A."/>
            <person name="Quandt C.A."/>
            <person name="Barry K."/>
            <person name="Liu P."/>
            <person name="Grigoriev I."/>
            <person name="Longcore J.E."/>
            <person name="James T.Y."/>
        </authorList>
    </citation>
    <scope>NUCLEOTIDE SEQUENCE</scope>
    <source>
        <strain evidence="8">JEL0318</strain>
    </source>
</reference>
<evidence type="ECO:0000259" key="5">
    <source>
        <dbReference type="PROSITE" id="PS50090"/>
    </source>
</evidence>
<dbReference type="Gene3D" id="1.10.10.60">
    <property type="entry name" value="Homeodomain-like"/>
    <property type="match status" value="3"/>
</dbReference>
<dbReference type="PROSITE" id="PS50090">
    <property type="entry name" value="MYB_LIKE"/>
    <property type="match status" value="2"/>
</dbReference>
<evidence type="ECO:0000256" key="1">
    <source>
        <dbReference type="ARBA" id="ARBA00023015"/>
    </source>
</evidence>
<keyword evidence="4" id="KW-0539">Nucleus</keyword>
<feature type="domain" description="HTH myb-type" evidence="7">
    <location>
        <begin position="191"/>
        <end position="245"/>
    </location>
</feature>
<dbReference type="InterPro" id="IPR001005">
    <property type="entry name" value="SANT/Myb"/>
</dbReference>
<dbReference type="PROSITE" id="PS51294">
    <property type="entry name" value="HTH_MYB"/>
    <property type="match status" value="1"/>
</dbReference>
<dbReference type="InterPro" id="IPR017930">
    <property type="entry name" value="Myb_dom"/>
</dbReference>
<dbReference type="InterPro" id="IPR009057">
    <property type="entry name" value="Homeodomain-like_sf"/>
</dbReference>
<organism evidence="8 9">
    <name type="scientific">Rhizophlyctis rosea</name>
    <dbReference type="NCBI Taxonomy" id="64517"/>
    <lineage>
        <taxon>Eukaryota</taxon>
        <taxon>Fungi</taxon>
        <taxon>Fungi incertae sedis</taxon>
        <taxon>Chytridiomycota</taxon>
        <taxon>Chytridiomycota incertae sedis</taxon>
        <taxon>Chytridiomycetes</taxon>
        <taxon>Rhizophlyctidales</taxon>
        <taxon>Rhizophlyctidaceae</taxon>
        <taxon>Rhizophlyctis</taxon>
    </lineage>
</organism>
<name>A0AAD5S4F4_9FUNG</name>
<evidence type="ECO:0000313" key="8">
    <source>
        <dbReference type="EMBL" id="KAJ3044674.1"/>
    </source>
</evidence>
<evidence type="ECO:0000256" key="2">
    <source>
        <dbReference type="ARBA" id="ARBA00023125"/>
    </source>
</evidence>
<keyword evidence="9" id="KW-1185">Reference proteome</keyword>
<evidence type="ECO:0000256" key="3">
    <source>
        <dbReference type="ARBA" id="ARBA00023163"/>
    </source>
</evidence>
<dbReference type="Pfam" id="PF13921">
    <property type="entry name" value="Myb_DNA-bind_6"/>
    <property type="match status" value="1"/>
</dbReference>
<protein>
    <submittedName>
        <fullName evidence="8">Uncharacterized protein</fullName>
    </submittedName>
</protein>
<dbReference type="Pfam" id="PF13412">
    <property type="entry name" value="HTH_24"/>
    <property type="match status" value="1"/>
</dbReference>
<dbReference type="GO" id="GO:0042795">
    <property type="term" value="P:snRNA transcription by RNA polymerase II"/>
    <property type="evidence" value="ECO:0007669"/>
    <property type="project" value="TreeGrafter"/>
</dbReference>
<keyword evidence="1" id="KW-0805">Transcription regulation</keyword>
<dbReference type="GO" id="GO:0001006">
    <property type="term" value="F:RNA polymerase III type 3 promoter sequence-specific DNA binding"/>
    <property type="evidence" value="ECO:0007669"/>
    <property type="project" value="TreeGrafter"/>
</dbReference>
<evidence type="ECO:0000259" key="7">
    <source>
        <dbReference type="PROSITE" id="PS51294"/>
    </source>
</evidence>
<keyword evidence="2" id="KW-0238">DNA-binding</keyword>
<dbReference type="PANTHER" id="PTHR46621">
    <property type="entry name" value="SNRNA-ACTIVATING PROTEIN COMPLEX SUBUNIT 4"/>
    <property type="match status" value="1"/>
</dbReference>
<evidence type="ECO:0000313" key="9">
    <source>
        <dbReference type="Proteomes" id="UP001212841"/>
    </source>
</evidence>
<dbReference type="GO" id="GO:0019185">
    <property type="term" value="C:snRNA-activating protein complex"/>
    <property type="evidence" value="ECO:0007669"/>
    <property type="project" value="TreeGrafter"/>
</dbReference>
<evidence type="ECO:0000259" key="6">
    <source>
        <dbReference type="PROSITE" id="PS51293"/>
    </source>
</evidence>
<sequence>MPIARPTASFLRVILPHPMPQHPTLSHVNVPHIRTFRSTPRLLHIPWTKEEARRLVELRTSGKNWDDIQTELPNRTVLALREKYFAKTHSANKKTGKWTGEEKQTLKQLYDSGIPVSEIAKKLNRTDDSVHKKINYMSATKAGCFTKADQIKIFAEVKRAAREDEPPRWNWLAEKTGFPPGRIFKFVNSYDKTKGPWEPEEEQRLLDAMEKYGLKYGWGKIAEEVGTRSPDQCSTVWHDRLDPQFKDLACDDWTEDLDRTFLELHHEGNLSIREIAHALGYKSGPFYRRFKTLKKRGLVKVREE</sequence>
<gene>
    <name evidence="8" type="ORF">HK097_001394</name>
</gene>